<reference evidence="3 4" key="1">
    <citation type="submission" date="2018-09" db="EMBL/GenBank/DDBJ databases">
        <title>Metagenome Assembled Genomes from an Advanced Water Purification Facility.</title>
        <authorList>
            <person name="Stamps B.W."/>
            <person name="Spear J.R."/>
        </authorList>
    </citation>
    <scope>NUCLEOTIDE SEQUENCE [LARGE SCALE GENOMIC DNA]</scope>
    <source>
        <strain evidence="3">Bin_52_1</strain>
    </source>
</reference>
<proteinExistence type="predicted"/>
<evidence type="ECO:0000259" key="2">
    <source>
        <dbReference type="Pfam" id="PF11740"/>
    </source>
</evidence>
<organism evidence="3 4">
    <name type="scientific">Aquipseudomonas alcaligenes</name>
    <name type="common">Pseudomonas alcaligenes</name>
    <dbReference type="NCBI Taxonomy" id="43263"/>
    <lineage>
        <taxon>Bacteria</taxon>
        <taxon>Pseudomonadati</taxon>
        <taxon>Pseudomonadota</taxon>
        <taxon>Gammaproteobacteria</taxon>
        <taxon>Pseudomonadales</taxon>
        <taxon>Pseudomonadaceae</taxon>
        <taxon>Aquipseudomonas</taxon>
    </lineage>
</organism>
<evidence type="ECO:0000313" key="4">
    <source>
        <dbReference type="Proteomes" id="UP000321110"/>
    </source>
</evidence>
<keyword evidence="1" id="KW-0175">Coiled coil</keyword>
<gene>
    <name evidence="3" type="ORF">E6Q69_10145</name>
</gene>
<evidence type="ECO:0000313" key="3">
    <source>
        <dbReference type="EMBL" id="TXI31948.1"/>
    </source>
</evidence>
<feature type="domain" description="KfrA N-terminal DNA-binding" evidence="2">
    <location>
        <begin position="9"/>
        <end position="129"/>
    </location>
</feature>
<comment type="caution">
    <text evidence="3">The sequence shown here is derived from an EMBL/GenBank/DDBJ whole genome shotgun (WGS) entry which is preliminary data.</text>
</comment>
<dbReference type="Proteomes" id="UP000321110">
    <property type="component" value="Unassembled WGS sequence"/>
</dbReference>
<dbReference type="EMBL" id="SSFO01000168">
    <property type="protein sequence ID" value="TXI31948.1"/>
    <property type="molecule type" value="Genomic_DNA"/>
</dbReference>
<accession>A0A5C7W674</accession>
<feature type="coiled-coil region" evidence="1">
    <location>
        <begin position="92"/>
        <end position="179"/>
    </location>
</feature>
<dbReference type="Pfam" id="PF11740">
    <property type="entry name" value="KfrA_N"/>
    <property type="match status" value="1"/>
</dbReference>
<protein>
    <recommendedName>
        <fullName evidence="2">KfrA N-terminal DNA-binding domain-containing protein</fullName>
    </recommendedName>
</protein>
<name>A0A5C7W674_AQUAC</name>
<evidence type="ECO:0000256" key="1">
    <source>
        <dbReference type="SAM" id="Coils"/>
    </source>
</evidence>
<sequence>MALPKFQPDEIVAAGRQLEAEGVKVNGWNLRDKLGGGRPDRLEGIWKEAMAQGTSAVINPLPQNLQDRIQSALEGLGSQITAAFAEVYQQLSAQSAAQVAEAEERLVQEQERFDQEAAAASNELERLEAVIADHEVKEKAAADQLQGVSESLQEARLQLAQVRERCMSLEAQNKLLAADVLLYQGKTDEAQHALSEQALLLGAANQHVAGLQAQVQKLDADILDARRHEQAAREREATLSGQLATLQAQRLEDARVAQELRQELSQAQSSLGSLSASHDSAQAQIAVLQRQIQEASELREADLLQIENLTKKLKGGD</sequence>
<feature type="coiled-coil region" evidence="1">
    <location>
        <begin position="257"/>
        <end position="312"/>
    </location>
</feature>
<dbReference type="InterPro" id="IPR021104">
    <property type="entry name" value="KfrA_DNA-bd_N"/>
</dbReference>
<dbReference type="AlphaFoldDB" id="A0A5C7W674"/>